<comment type="caution">
    <text evidence="9">The sequence shown here is derived from an EMBL/GenBank/DDBJ whole genome shotgun (WGS) entry which is preliminary data.</text>
</comment>
<gene>
    <name evidence="9" type="ORF">F9B74_03055</name>
</gene>
<dbReference type="InterPro" id="IPR000522">
    <property type="entry name" value="ABC_transptr_permease_BtuC"/>
</dbReference>
<protein>
    <submittedName>
        <fullName evidence="9">Iron chelate uptake ABC transporter family permease subunit</fullName>
    </submittedName>
</protein>
<feature type="transmembrane region" description="Helical" evidence="8">
    <location>
        <begin position="105"/>
        <end position="126"/>
    </location>
</feature>
<sequence length="315" mass="34515">MRLSLFILLTLLSILSLGIGVQSLNWNELFHLESKTWLILLSSRFPRLVTLILSGVGLSLSGVILQHIVRNRFIEPATSGGVDAAKLGILVSIIMIPSSTAIERMGLAVSFCLLSSLLFIAIIRQIKVQNSVLIPVLGLMYGGVLSAIAEFYAYQHHIIQSMQGWLLGDFSRIVQGRYEIIYLIVPAVICIYFYAYRFTVLGMGENITKNLGLDYIKTTGIGLFLVAIIVASSVITVGAIPFIGLVIPNLVVLRYGENFAKTLPIIALGGACLLLFCDVIGRLIIYPYEVPIALTAGIIGGIVFLFLMIKRVKKR</sequence>
<proteinExistence type="inferred from homology"/>
<dbReference type="CDD" id="cd06550">
    <property type="entry name" value="TM_ABC_iron-siderophores_like"/>
    <property type="match status" value="1"/>
</dbReference>
<dbReference type="GO" id="GO:0005886">
    <property type="term" value="C:plasma membrane"/>
    <property type="evidence" value="ECO:0007669"/>
    <property type="project" value="UniProtKB-SubCell"/>
</dbReference>
<organism evidence="9 10">
    <name type="scientific">Pelistega ratti</name>
    <dbReference type="NCBI Taxonomy" id="2652177"/>
    <lineage>
        <taxon>Bacteria</taxon>
        <taxon>Pseudomonadati</taxon>
        <taxon>Pseudomonadota</taxon>
        <taxon>Betaproteobacteria</taxon>
        <taxon>Burkholderiales</taxon>
        <taxon>Alcaligenaceae</taxon>
        <taxon>Pelistega</taxon>
    </lineage>
</organism>
<dbReference type="GO" id="GO:0033214">
    <property type="term" value="P:siderophore-iron import into cell"/>
    <property type="evidence" value="ECO:0007669"/>
    <property type="project" value="TreeGrafter"/>
</dbReference>
<evidence type="ECO:0000256" key="4">
    <source>
        <dbReference type="ARBA" id="ARBA00022475"/>
    </source>
</evidence>
<feature type="transmembrane region" description="Helical" evidence="8">
    <location>
        <begin position="180"/>
        <end position="200"/>
    </location>
</feature>
<evidence type="ECO:0000313" key="10">
    <source>
        <dbReference type="Proteomes" id="UP000477651"/>
    </source>
</evidence>
<comment type="subcellular location">
    <subcellularLocation>
        <location evidence="1">Cell membrane</location>
        <topology evidence="1">Multi-pass membrane protein</topology>
    </subcellularLocation>
</comment>
<accession>A0A6L9Y4Y2</accession>
<reference evidence="9 10" key="1">
    <citation type="submission" date="2020-02" db="EMBL/GenBank/DDBJ databases">
        <title>Pelistega sp. NLN82 were isolated from wild rodents of the Hainan Island.</title>
        <authorList>
            <person name="Niu N."/>
            <person name="Zhou J."/>
        </authorList>
    </citation>
    <scope>NUCLEOTIDE SEQUENCE [LARGE SCALE GENOMIC DNA]</scope>
    <source>
        <strain evidence="9 10">NLN82</strain>
    </source>
</reference>
<dbReference type="Pfam" id="PF01032">
    <property type="entry name" value="FecCD"/>
    <property type="match status" value="1"/>
</dbReference>
<feature type="transmembrane region" description="Helical" evidence="8">
    <location>
        <begin position="44"/>
        <end position="65"/>
    </location>
</feature>
<evidence type="ECO:0000256" key="1">
    <source>
        <dbReference type="ARBA" id="ARBA00004651"/>
    </source>
</evidence>
<keyword evidence="7 8" id="KW-0472">Membrane</keyword>
<dbReference type="InterPro" id="IPR037294">
    <property type="entry name" value="ABC_BtuC-like"/>
</dbReference>
<evidence type="ECO:0000313" key="9">
    <source>
        <dbReference type="EMBL" id="NEN75306.1"/>
    </source>
</evidence>
<dbReference type="PANTHER" id="PTHR30472:SF27">
    <property type="entry name" value="PETROBACTIN IMPORT SYSTEM PERMEASE PROTEIN YCLN"/>
    <property type="match status" value="1"/>
</dbReference>
<dbReference type="GO" id="GO:0022857">
    <property type="term" value="F:transmembrane transporter activity"/>
    <property type="evidence" value="ECO:0007669"/>
    <property type="project" value="InterPro"/>
</dbReference>
<dbReference type="AlphaFoldDB" id="A0A6L9Y4Y2"/>
<feature type="transmembrane region" description="Helical" evidence="8">
    <location>
        <begin position="220"/>
        <end position="253"/>
    </location>
</feature>
<dbReference type="PANTHER" id="PTHR30472">
    <property type="entry name" value="FERRIC ENTEROBACTIN TRANSPORT SYSTEM PERMEASE PROTEIN"/>
    <property type="match status" value="1"/>
</dbReference>
<dbReference type="Proteomes" id="UP000477651">
    <property type="component" value="Unassembled WGS sequence"/>
</dbReference>
<dbReference type="EMBL" id="JAAGYR010000004">
    <property type="protein sequence ID" value="NEN75306.1"/>
    <property type="molecule type" value="Genomic_DNA"/>
</dbReference>
<feature type="transmembrane region" description="Helical" evidence="8">
    <location>
        <begin position="265"/>
        <end position="285"/>
    </location>
</feature>
<name>A0A6L9Y4Y2_9BURK</name>
<comment type="similarity">
    <text evidence="2">Belongs to the binding-protein-dependent transport system permease family. FecCD subfamily.</text>
</comment>
<keyword evidence="4" id="KW-1003">Cell membrane</keyword>
<feature type="transmembrane region" description="Helical" evidence="8">
    <location>
        <begin position="132"/>
        <end position="153"/>
    </location>
</feature>
<evidence type="ECO:0000256" key="2">
    <source>
        <dbReference type="ARBA" id="ARBA00007935"/>
    </source>
</evidence>
<keyword evidence="3" id="KW-0813">Transport</keyword>
<evidence type="ECO:0000256" key="7">
    <source>
        <dbReference type="ARBA" id="ARBA00023136"/>
    </source>
</evidence>
<dbReference type="Gene3D" id="1.10.3470.10">
    <property type="entry name" value="ABC transporter involved in vitamin B12 uptake, BtuC"/>
    <property type="match status" value="1"/>
</dbReference>
<evidence type="ECO:0000256" key="8">
    <source>
        <dbReference type="SAM" id="Phobius"/>
    </source>
</evidence>
<feature type="transmembrane region" description="Helical" evidence="8">
    <location>
        <begin position="291"/>
        <end position="309"/>
    </location>
</feature>
<keyword evidence="10" id="KW-1185">Reference proteome</keyword>
<dbReference type="SUPFAM" id="SSF81345">
    <property type="entry name" value="ABC transporter involved in vitamin B12 uptake, BtuC"/>
    <property type="match status" value="1"/>
</dbReference>
<dbReference type="RefSeq" id="WP_163764000.1">
    <property type="nucleotide sequence ID" value="NZ_JAAGYR010000004.1"/>
</dbReference>
<evidence type="ECO:0000256" key="5">
    <source>
        <dbReference type="ARBA" id="ARBA00022692"/>
    </source>
</evidence>
<evidence type="ECO:0000256" key="6">
    <source>
        <dbReference type="ARBA" id="ARBA00022989"/>
    </source>
</evidence>
<keyword evidence="6 8" id="KW-1133">Transmembrane helix</keyword>
<keyword evidence="5 8" id="KW-0812">Transmembrane</keyword>
<evidence type="ECO:0000256" key="3">
    <source>
        <dbReference type="ARBA" id="ARBA00022448"/>
    </source>
</evidence>